<comment type="caution">
    <text evidence="2">The sequence shown here is derived from an EMBL/GenBank/DDBJ whole genome shotgun (WGS) entry which is preliminary data.</text>
</comment>
<dbReference type="Proteomes" id="UP001596058">
    <property type="component" value="Unassembled WGS sequence"/>
</dbReference>
<dbReference type="RefSeq" id="WP_379515639.1">
    <property type="nucleotide sequence ID" value="NZ_JBHSPA010000023.1"/>
</dbReference>
<dbReference type="EMBL" id="JBHSPA010000023">
    <property type="protein sequence ID" value="MFC5826134.1"/>
    <property type="molecule type" value="Genomic_DNA"/>
</dbReference>
<proteinExistence type="predicted"/>
<sequence>MPEPWRLRRRAAIATSRVGPRTSPTATFGDIFTSAEPSGLA</sequence>
<keyword evidence="3" id="KW-1185">Reference proteome</keyword>
<name>A0ABW1CK52_9ACTN</name>
<evidence type="ECO:0000313" key="3">
    <source>
        <dbReference type="Proteomes" id="UP001596058"/>
    </source>
</evidence>
<reference evidence="3" key="1">
    <citation type="journal article" date="2019" name="Int. J. Syst. Evol. Microbiol.">
        <title>The Global Catalogue of Microorganisms (GCM) 10K type strain sequencing project: providing services to taxonomists for standard genome sequencing and annotation.</title>
        <authorList>
            <consortium name="The Broad Institute Genomics Platform"/>
            <consortium name="The Broad Institute Genome Sequencing Center for Infectious Disease"/>
            <person name="Wu L."/>
            <person name="Ma J."/>
        </authorList>
    </citation>
    <scope>NUCLEOTIDE SEQUENCE [LARGE SCALE GENOMIC DNA]</scope>
    <source>
        <strain evidence="3">CCUG 53903</strain>
    </source>
</reference>
<evidence type="ECO:0000256" key="1">
    <source>
        <dbReference type="SAM" id="MobiDB-lite"/>
    </source>
</evidence>
<evidence type="ECO:0000313" key="2">
    <source>
        <dbReference type="EMBL" id="MFC5826134.1"/>
    </source>
</evidence>
<gene>
    <name evidence="2" type="ORF">ACFPZ3_19885</name>
</gene>
<organism evidence="2 3">
    <name type="scientific">Nonomuraea insulae</name>
    <dbReference type="NCBI Taxonomy" id="1616787"/>
    <lineage>
        <taxon>Bacteria</taxon>
        <taxon>Bacillati</taxon>
        <taxon>Actinomycetota</taxon>
        <taxon>Actinomycetes</taxon>
        <taxon>Streptosporangiales</taxon>
        <taxon>Streptosporangiaceae</taxon>
        <taxon>Nonomuraea</taxon>
    </lineage>
</organism>
<feature type="region of interest" description="Disordered" evidence="1">
    <location>
        <begin position="15"/>
        <end position="41"/>
    </location>
</feature>
<accession>A0ABW1CK52</accession>
<protein>
    <submittedName>
        <fullName evidence="2">Uncharacterized protein</fullName>
    </submittedName>
</protein>